<feature type="domain" description="Retrotransposon gag" evidence="1">
    <location>
        <begin position="48"/>
        <end position="139"/>
    </location>
</feature>
<reference evidence="2" key="2">
    <citation type="submission" date="2023-06" db="EMBL/GenBank/DDBJ databases">
        <authorList>
            <person name="Kobayashi Y."/>
            <person name="Kayamori A."/>
            <person name="Aoki K."/>
            <person name="Shiwa Y."/>
            <person name="Fujita N."/>
            <person name="Sugita T."/>
            <person name="Iwasaki W."/>
            <person name="Tanaka N."/>
            <person name="Takashima M."/>
        </authorList>
    </citation>
    <scope>NUCLEOTIDE SEQUENCE</scope>
    <source>
        <strain evidence="2">HIS016</strain>
    </source>
</reference>
<dbReference type="Proteomes" id="UP001222932">
    <property type="component" value="Unassembled WGS sequence"/>
</dbReference>
<dbReference type="PANTHER" id="PTHR15503:SF22">
    <property type="entry name" value="TRANSPOSON TY3-I GAG POLYPROTEIN"/>
    <property type="match status" value="1"/>
</dbReference>
<name>A0AAD3TX38_9TREE</name>
<dbReference type="InterPro" id="IPR032567">
    <property type="entry name" value="RTL1-rel"/>
</dbReference>
<evidence type="ECO:0000259" key="1">
    <source>
        <dbReference type="Pfam" id="PF03732"/>
    </source>
</evidence>
<dbReference type="AlphaFoldDB" id="A0AAD3TX38"/>
<evidence type="ECO:0000313" key="3">
    <source>
        <dbReference type="Proteomes" id="UP001222932"/>
    </source>
</evidence>
<keyword evidence="3" id="KW-1185">Reference proteome</keyword>
<proteinExistence type="predicted"/>
<evidence type="ECO:0000313" key="2">
    <source>
        <dbReference type="EMBL" id="GMK58105.1"/>
    </source>
</evidence>
<dbReference type="EMBL" id="BTCM01000005">
    <property type="protein sequence ID" value="GMK58105.1"/>
    <property type="molecule type" value="Genomic_DNA"/>
</dbReference>
<gene>
    <name evidence="2" type="ORF">CspeluHIS016_0501370</name>
</gene>
<protein>
    <recommendedName>
        <fullName evidence="1">Retrotransposon gag domain-containing protein</fullName>
    </recommendedName>
</protein>
<dbReference type="InterPro" id="IPR005162">
    <property type="entry name" value="Retrotrans_gag_dom"/>
</dbReference>
<reference evidence="2" key="1">
    <citation type="journal article" date="2023" name="BMC Genomics">
        <title>Chromosome-level genome assemblies of Cutaneotrichosporon spp. (Trichosporonales, Basidiomycota) reveal imbalanced evolution between nucleotide sequences and chromosome synteny.</title>
        <authorList>
            <person name="Kobayashi Y."/>
            <person name="Kayamori A."/>
            <person name="Aoki K."/>
            <person name="Shiwa Y."/>
            <person name="Matsutani M."/>
            <person name="Fujita N."/>
            <person name="Sugita T."/>
            <person name="Iwasaki W."/>
            <person name="Tanaka N."/>
            <person name="Takashima M."/>
        </authorList>
    </citation>
    <scope>NUCLEOTIDE SEQUENCE</scope>
    <source>
        <strain evidence="2">HIS016</strain>
    </source>
</reference>
<comment type="caution">
    <text evidence="2">The sequence shown here is derived from an EMBL/GenBank/DDBJ whole genome shotgun (WGS) entry which is preliminary data.</text>
</comment>
<dbReference type="PANTHER" id="PTHR15503">
    <property type="entry name" value="LDOC1 RELATED"/>
    <property type="match status" value="1"/>
</dbReference>
<organism evidence="2 3">
    <name type="scientific">Cutaneotrichosporon spelunceum</name>
    <dbReference type="NCBI Taxonomy" id="1672016"/>
    <lineage>
        <taxon>Eukaryota</taxon>
        <taxon>Fungi</taxon>
        <taxon>Dikarya</taxon>
        <taxon>Basidiomycota</taxon>
        <taxon>Agaricomycotina</taxon>
        <taxon>Tremellomycetes</taxon>
        <taxon>Trichosporonales</taxon>
        <taxon>Trichosporonaceae</taxon>
        <taxon>Cutaneotrichosporon</taxon>
    </lineage>
</organism>
<sequence length="187" mass="21588">MSASDDEFALPEAFSGRRAELGVYLDALDDCFNREPTTFSSDRAKVIFATSHLRGTALKWAMAHPDAAQGSFVKFVEDLQARFGNPDPKETAFTQLKKLKQHGSARSYRERFVKYAEQCEDKFEKDPSAKNKWFYRGLKDDVKDSLMAADWEWTMAFDKFAEEVVKIDEKLRPPRLNEQEDHYGKDK</sequence>
<accession>A0AAD3TX38</accession>
<dbReference type="Pfam" id="PF03732">
    <property type="entry name" value="Retrotrans_gag"/>
    <property type="match status" value="1"/>
</dbReference>